<evidence type="ECO:0000259" key="1">
    <source>
        <dbReference type="Pfam" id="PF02602"/>
    </source>
</evidence>
<reference evidence="2 3" key="1">
    <citation type="journal article" date="2002" name="Proc. Natl. Acad. Sci. U.S.A.">
        <title>Genome sequence of the hyperthermophilic crenarchaeon Pyrobaculum aerophilum.</title>
        <authorList>
            <person name="Fitz-Gibbon S.T."/>
            <person name="Ladner H."/>
            <person name="Kim U.J."/>
            <person name="Stetter K.O."/>
            <person name="Simon M.I."/>
            <person name="Miller J.H."/>
        </authorList>
    </citation>
    <scope>NUCLEOTIDE SEQUENCE [LARGE SCALE GENOMIC DNA]</scope>
    <source>
        <strain evidence="3">ATCC 51768 / DSM 7523 / JCM 9630 / CIP 104966 / NBRC 100827 / IM2</strain>
    </source>
</reference>
<name>Q8ZUV2_PYRAE</name>
<dbReference type="InterPro" id="IPR039793">
    <property type="entry name" value="UROS/Hem4"/>
</dbReference>
<dbReference type="PANTHER" id="PTHR40082">
    <property type="entry name" value="BLR5956 PROTEIN"/>
    <property type="match status" value="1"/>
</dbReference>
<dbReference type="EMBL" id="AE009441">
    <property type="protein sequence ID" value="AAL64304.1"/>
    <property type="molecule type" value="Genomic_DNA"/>
</dbReference>
<keyword evidence="3" id="KW-1185">Reference proteome</keyword>
<dbReference type="InterPro" id="IPR003754">
    <property type="entry name" value="4pyrrol_synth_uPrphyn_synth"/>
</dbReference>
<dbReference type="eggNOG" id="arCOG02048">
    <property type="taxonomic scope" value="Archaea"/>
</dbReference>
<dbReference type="AlphaFoldDB" id="Q8ZUV2"/>
<proteinExistence type="predicted"/>
<dbReference type="InParanoid" id="Q8ZUV2"/>
<gene>
    <name evidence="2" type="ordered locus">PAE2594</name>
</gene>
<sequence length="273" mass="29943">MKVEYIEGVGKWTVIITSGRPSKAELLAKLIIKAGGEPVYLPTVKVEESGSDISTVIGHLTWSQAVLFMTGQSAWGLAELAKRAQRLEEVRTLLSQRELLCRGMKASGNVKTHFHLECPNYGETSDELLVRAAEALRGKRLVVSFYGAVDSELLEELRKIAADVKYVQVYTTEEAPEANALEAARRFLEGNHILIFTSALGAEAFLKAVERAGILREVVETANSGRSVIAVVGPVTEQEVRKYGVTRVIVPEKPFLAYLAEAVAEFLNKALDK</sequence>
<dbReference type="GO" id="GO:0004852">
    <property type="term" value="F:uroporphyrinogen-III synthase activity"/>
    <property type="evidence" value="ECO:0007669"/>
    <property type="project" value="InterPro"/>
</dbReference>
<dbReference type="EnsemblBacteria" id="AAL64304">
    <property type="protein sequence ID" value="AAL64304"/>
    <property type="gene ID" value="PAE2594"/>
</dbReference>
<dbReference type="Gene3D" id="3.40.50.10090">
    <property type="match status" value="2"/>
</dbReference>
<protein>
    <submittedName>
        <fullName evidence="2">Uroporphyrinogen-III synthase (HemD), conjectural</fullName>
    </submittedName>
</protein>
<dbReference type="PANTHER" id="PTHR40082:SF1">
    <property type="entry name" value="BLR5956 PROTEIN"/>
    <property type="match status" value="1"/>
</dbReference>
<dbReference type="SUPFAM" id="SSF69618">
    <property type="entry name" value="HemD-like"/>
    <property type="match status" value="1"/>
</dbReference>
<evidence type="ECO:0000313" key="2">
    <source>
        <dbReference type="EMBL" id="AAL64304.1"/>
    </source>
</evidence>
<organism evidence="2 3">
    <name type="scientific">Pyrobaculum aerophilum (strain ATCC 51768 / DSM 7523 / JCM 9630 / CIP 104966 / NBRC 100827 / IM2)</name>
    <dbReference type="NCBI Taxonomy" id="178306"/>
    <lineage>
        <taxon>Archaea</taxon>
        <taxon>Thermoproteota</taxon>
        <taxon>Thermoprotei</taxon>
        <taxon>Thermoproteales</taxon>
        <taxon>Thermoproteaceae</taxon>
        <taxon>Pyrobaculum</taxon>
    </lineage>
</organism>
<feature type="domain" description="Tetrapyrrole biosynthesis uroporphyrinogen III synthase" evidence="1">
    <location>
        <begin position="27"/>
        <end position="257"/>
    </location>
</feature>
<dbReference type="Proteomes" id="UP000002439">
    <property type="component" value="Chromosome"/>
</dbReference>
<dbReference type="Pfam" id="PF02602">
    <property type="entry name" value="HEM4"/>
    <property type="match status" value="1"/>
</dbReference>
<evidence type="ECO:0000313" key="3">
    <source>
        <dbReference type="Proteomes" id="UP000002439"/>
    </source>
</evidence>
<dbReference type="CDD" id="cd06578">
    <property type="entry name" value="HemD"/>
    <property type="match status" value="1"/>
</dbReference>
<dbReference type="PATRIC" id="fig|178306.9.peg.1932"/>
<dbReference type="STRING" id="178306.PAE2594"/>
<dbReference type="InterPro" id="IPR036108">
    <property type="entry name" value="4pyrrol_syn_uPrphyn_synt_sf"/>
</dbReference>
<dbReference type="KEGG" id="pai:PAE2594"/>
<dbReference type="GeneID" id="1464645"/>
<dbReference type="RefSeq" id="WP_011008772.1">
    <property type="nucleotide sequence ID" value="NC_003364.1"/>
</dbReference>
<accession>Q8ZUV2</accession>
<dbReference type="GO" id="GO:0006780">
    <property type="term" value="P:uroporphyrinogen III biosynthetic process"/>
    <property type="evidence" value="ECO:0007669"/>
    <property type="project" value="InterPro"/>
</dbReference>
<dbReference type="HOGENOM" id="CLU_1032960_0_0_2"/>